<evidence type="ECO:0000256" key="1">
    <source>
        <dbReference type="ARBA" id="ARBA00006405"/>
    </source>
</evidence>
<name>A0A1L0BS90_9ASCO</name>
<feature type="region of interest" description="Disordered" evidence="2">
    <location>
        <begin position="99"/>
        <end position="189"/>
    </location>
</feature>
<dbReference type="AlphaFoldDB" id="A0A1L0BS90"/>
<dbReference type="InterPro" id="IPR013886">
    <property type="entry name" value="PI31_Prot_C"/>
</dbReference>
<evidence type="ECO:0000313" key="5">
    <source>
        <dbReference type="Proteomes" id="UP000182334"/>
    </source>
</evidence>
<dbReference type="EMBL" id="LT635759">
    <property type="protein sequence ID" value="SGZ54255.1"/>
    <property type="molecule type" value="Genomic_DNA"/>
</dbReference>
<sequence>MSYFKIALVLTKAYLTTSIDTNITTVLSTEKHEQWLVAQLIVTISELSPSKTLISFVEGENTESVTVDWSKFDISPQDKPNSELQASFDAYMDIKLNRSGKLPTQRDKDDKDTTNEPKIPTLPSATSQGVEVLAKSQRRPADMPDFDDEYEIKDRATLGGGSLGGSSGGPPGVTPIGDRDLNPPGLPRDPLMKPYWDPLAHNPEGGMYPSSDHPIFGQREGNTSRRGVPPGARFDDPYGEDNLEDMGMGLPGNLRHGGGRGGRRGGPGFGDFGDNPGFGPGGTGGPGFGGSGFGGSGFGGSGFGGSGFGGSGFGF</sequence>
<gene>
    <name evidence="4" type="ORF">SAMEA4029010_CIC11G00000002935</name>
</gene>
<feature type="compositionally biased region" description="Gly residues" evidence="2">
    <location>
        <begin position="264"/>
        <end position="298"/>
    </location>
</feature>
<comment type="similarity">
    <text evidence="1">Belongs to the proteasome inhibitor PI31 family.</text>
</comment>
<feature type="region of interest" description="Disordered" evidence="2">
    <location>
        <begin position="246"/>
        <end position="298"/>
    </location>
</feature>
<evidence type="ECO:0000259" key="3">
    <source>
        <dbReference type="Pfam" id="PF08577"/>
    </source>
</evidence>
<dbReference type="Pfam" id="PF08577">
    <property type="entry name" value="PI31_Prot_C"/>
    <property type="match status" value="1"/>
</dbReference>
<dbReference type="STRING" id="45354.A0A1L0BS90"/>
<accession>A0A1L0BS90</accession>
<dbReference type="OrthoDB" id="68090at2759"/>
<protein>
    <submittedName>
        <fullName evidence="4">CIC11C00000002935</fullName>
    </submittedName>
</protein>
<reference evidence="4 5" key="1">
    <citation type="submission" date="2016-10" db="EMBL/GenBank/DDBJ databases">
        <authorList>
            <person name="de Groot N.N."/>
        </authorList>
    </citation>
    <scope>NUCLEOTIDE SEQUENCE [LARGE SCALE GENOMIC DNA]</scope>
    <source>
        <strain evidence="4 5">CBS 141442</strain>
    </source>
</reference>
<organism evidence="4 5">
    <name type="scientific">Sungouiella intermedia</name>
    <dbReference type="NCBI Taxonomy" id="45354"/>
    <lineage>
        <taxon>Eukaryota</taxon>
        <taxon>Fungi</taxon>
        <taxon>Dikarya</taxon>
        <taxon>Ascomycota</taxon>
        <taxon>Saccharomycotina</taxon>
        <taxon>Pichiomycetes</taxon>
        <taxon>Metschnikowiaceae</taxon>
        <taxon>Sungouiella</taxon>
    </lineage>
</organism>
<feature type="domain" description="PI31 proteasome regulator C-terminal" evidence="3">
    <location>
        <begin position="176"/>
        <end position="239"/>
    </location>
</feature>
<keyword evidence="5" id="KW-1185">Reference proteome</keyword>
<evidence type="ECO:0000313" key="4">
    <source>
        <dbReference type="EMBL" id="SGZ54255.1"/>
    </source>
</evidence>
<feature type="compositionally biased region" description="Basic and acidic residues" evidence="2">
    <location>
        <begin position="104"/>
        <end position="115"/>
    </location>
</feature>
<evidence type="ECO:0000256" key="2">
    <source>
        <dbReference type="SAM" id="MobiDB-lite"/>
    </source>
</evidence>
<feature type="compositionally biased region" description="Gly residues" evidence="2">
    <location>
        <begin position="158"/>
        <end position="171"/>
    </location>
</feature>
<proteinExistence type="inferred from homology"/>
<dbReference type="Proteomes" id="UP000182334">
    <property type="component" value="Chromosome IV"/>
</dbReference>